<dbReference type="CTD" id="6892"/>
<dbReference type="RefSeq" id="XP_030053073.1">
    <property type="nucleotide sequence ID" value="XM_030197213.1"/>
</dbReference>
<evidence type="ECO:0000313" key="4">
    <source>
        <dbReference type="Proteomes" id="UP000515156"/>
    </source>
</evidence>
<protein>
    <submittedName>
        <fullName evidence="5">Tapasin</fullName>
    </submittedName>
</protein>
<dbReference type="GeneID" id="115466144"/>
<dbReference type="PANTHER" id="PTHR23411">
    <property type="entry name" value="TAPASIN"/>
    <property type="match status" value="1"/>
</dbReference>
<evidence type="ECO:0000259" key="3">
    <source>
        <dbReference type="PROSITE" id="PS50835"/>
    </source>
</evidence>
<gene>
    <name evidence="5" type="primary">TAPBP</name>
</gene>
<organism evidence="4 5">
    <name type="scientific">Microcaecilia unicolor</name>
    <dbReference type="NCBI Taxonomy" id="1415580"/>
    <lineage>
        <taxon>Eukaryota</taxon>
        <taxon>Metazoa</taxon>
        <taxon>Chordata</taxon>
        <taxon>Craniata</taxon>
        <taxon>Vertebrata</taxon>
        <taxon>Euteleostomi</taxon>
        <taxon>Amphibia</taxon>
        <taxon>Gymnophiona</taxon>
        <taxon>Siphonopidae</taxon>
        <taxon>Microcaecilia</taxon>
    </lineage>
</organism>
<dbReference type="InterPro" id="IPR013783">
    <property type="entry name" value="Ig-like_fold"/>
</dbReference>
<feature type="chain" id="PRO_5027789008" evidence="2">
    <location>
        <begin position="19"/>
        <end position="451"/>
    </location>
</feature>
<dbReference type="PROSITE" id="PS00290">
    <property type="entry name" value="IG_MHC"/>
    <property type="match status" value="1"/>
</dbReference>
<feature type="signal peptide" evidence="2">
    <location>
        <begin position="1"/>
        <end position="18"/>
    </location>
</feature>
<proteinExistence type="predicted"/>
<dbReference type="Pfam" id="PF07654">
    <property type="entry name" value="C1-set"/>
    <property type="match status" value="1"/>
</dbReference>
<dbReference type="InterPro" id="IPR013106">
    <property type="entry name" value="Ig_V-set"/>
</dbReference>
<dbReference type="InterPro" id="IPR003597">
    <property type="entry name" value="Ig_C1-set"/>
</dbReference>
<dbReference type="InterPro" id="IPR003006">
    <property type="entry name" value="Ig/MHC_CS"/>
</dbReference>
<dbReference type="InParanoid" id="A0A6P7XKP1"/>
<keyword evidence="4" id="KW-1185">Reference proteome</keyword>
<dbReference type="Pfam" id="PF07686">
    <property type="entry name" value="V-set"/>
    <property type="match status" value="1"/>
</dbReference>
<accession>A0A6P7XKP1</accession>
<dbReference type="SMART" id="SM00409">
    <property type="entry name" value="IG"/>
    <property type="match status" value="2"/>
</dbReference>
<evidence type="ECO:0000256" key="1">
    <source>
        <dbReference type="ARBA" id="ARBA00023319"/>
    </source>
</evidence>
<dbReference type="Gene3D" id="2.60.40.10">
    <property type="entry name" value="Immunoglobulins"/>
    <property type="match status" value="3"/>
</dbReference>
<evidence type="ECO:0000313" key="5">
    <source>
        <dbReference type="RefSeq" id="XP_030053073.1"/>
    </source>
</evidence>
<sequence length="451" mass="50124">MVQVCGLLSLLTPAAVVALVLLYPCSTEKSSLGPLINCWYVEEVESRAGSFPKAVNQKEALLLLRENGHFRRPLDFTPPDHLEPGMIFDLMDPTLLLQDTLFSSALSSNEMPLCEINAYSPQAAFVDWALSLTEEQRSPLDLGSEWFSSSLQSSNGKFSVATIQQAISRPGEDGVHVKSTVVALHVFTRTPTVIARLGEDVMLDCGFSSARESRFSLEWRYQFQGSGHVVSAYDGVRDRVLLAQEDTELFFGDLHKRGNASLRIHSVSVAHEGTYLCSVYTPYLQAQRGVELRIQELPKISLSPDPLLVLPGQELVVECVVYRYYPLELTVEWLRRRGREGGITEYVRQAWQTSHKRSADGTFNITSSIRVRGSREDHGDVYTCHVSHASLRTGARKSLHLKVAGESGLSIDNIIGLFLTALILYGILKFVGIKVCPGLFGGEEENKEKFE</sequence>
<keyword evidence="1" id="KW-0393">Immunoglobulin domain</keyword>
<feature type="domain" description="Ig-like" evidence="3">
    <location>
        <begin position="179"/>
        <end position="291"/>
    </location>
</feature>
<keyword evidence="2" id="KW-0732">Signal</keyword>
<dbReference type="InterPro" id="IPR003599">
    <property type="entry name" value="Ig_sub"/>
</dbReference>
<evidence type="ECO:0000256" key="2">
    <source>
        <dbReference type="SAM" id="SignalP"/>
    </source>
</evidence>
<dbReference type="OrthoDB" id="8929156at2759"/>
<dbReference type="FunCoup" id="A0A6P7XKP1">
    <property type="interactions" value="435"/>
</dbReference>
<dbReference type="Proteomes" id="UP000515156">
    <property type="component" value="Chromosome 3"/>
</dbReference>
<dbReference type="SMART" id="SM00407">
    <property type="entry name" value="IGc1"/>
    <property type="match status" value="1"/>
</dbReference>
<dbReference type="InterPro" id="IPR007110">
    <property type="entry name" value="Ig-like_dom"/>
</dbReference>
<feature type="domain" description="Ig-like" evidence="3">
    <location>
        <begin position="298"/>
        <end position="400"/>
    </location>
</feature>
<dbReference type="PROSITE" id="PS50835">
    <property type="entry name" value="IG_LIKE"/>
    <property type="match status" value="2"/>
</dbReference>
<dbReference type="SUPFAM" id="SSF48726">
    <property type="entry name" value="Immunoglobulin"/>
    <property type="match status" value="2"/>
</dbReference>
<dbReference type="AlphaFoldDB" id="A0A6P7XKP1"/>
<dbReference type="KEGG" id="muo:115466144"/>
<dbReference type="InterPro" id="IPR036179">
    <property type="entry name" value="Ig-like_dom_sf"/>
</dbReference>
<dbReference type="InterPro" id="IPR050380">
    <property type="entry name" value="Immune_Resp_Modulators"/>
</dbReference>
<name>A0A6P7XKP1_9AMPH</name>
<reference evidence="5" key="1">
    <citation type="submission" date="2025-08" db="UniProtKB">
        <authorList>
            <consortium name="RefSeq"/>
        </authorList>
    </citation>
    <scope>IDENTIFICATION</scope>
</reference>